<name>A0A098R7J1_9LACO</name>
<dbReference type="EMBL" id="SEHH01000142">
    <property type="protein sequence ID" value="TBX37599.1"/>
    <property type="molecule type" value="Genomic_DNA"/>
</dbReference>
<dbReference type="InterPro" id="IPR036249">
    <property type="entry name" value="Thioredoxin-like_sf"/>
</dbReference>
<evidence type="ECO:0000313" key="4">
    <source>
        <dbReference type="EMBL" id="GBF02603.1"/>
    </source>
</evidence>
<evidence type="ECO:0000256" key="3">
    <source>
        <dbReference type="PROSITE-ProRule" id="PRU01282"/>
    </source>
</evidence>
<proteinExistence type="inferred from homology"/>
<dbReference type="PANTHER" id="PTHR30041:SF7">
    <property type="entry name" value="GLOBAL TRANSCRIPTIONAL REGULATOR SPX"/>
    <property type="match status" value="1"/>
</dbReference>
<keyword evidence="2" id="KW-0676">Redox-active center</keyword>
<dbReference type="Proteomes" id="UP000236162">
    <property type="component" value="Unassembled WGS sequence"/>
</dbReference>
<keyword evidence="1" id="KW-1015">Disulfide bond</keyword>
<gene>
    <name evidence="4" type="primary">arsR_8</name>
    <name evidence="5" type="ORF">EUZ87_15505</name>
    <name evidence="4" type="ORF">LPPLD21_02153</name>
</gene>
<dbReference type="AlphaFoldDB" id="A0A098R7J1"/>
<evidence type="ECO:0000313" key="6">
    <source>
        <dbReference type="Proteomes" id="UP000236162"/>
    </source>
</evidence>
<dbReference type="Proteomes" id="UP000292648">
    <property type="component" value="Unassembled WGS sequence"/>
</dbReference>
<dbReference type="CDD" id="cd03032">
    <property type="entry name" value="ArsC_Spx"/>
    <property type="match status" value="1"/>
</dbReference>
<comment type="similarity">
    <text evidence="3">Belongs to the ArsC family.</text>
</comment>
<reference evidence="5 7" key="2">
    <citation type="submission" date="2019-01" db="EMBL/GenBank/DDBJ databases">
        <title>Draft genome sequence of Lactobacillus paraplantarum OSY-TC318, a Producer of the novel lantibiotic Paraplantaracin TC318.</title>
        <authorList>
            <person name="Hussein W.E."/>
            <person name="Huang E."/>
            <person name="Yousef A.E."/>
        </authorList>
    </citation>
    <scope>NUCLEOTIDE SEQUENCE [LARGE SCALE GENOMIC DNA]</scope>
    <source>
        <strain evidence="5 7">OSY-TC318</strain>
    </source>
</reference>
<organism evidence="5 7">
    <name type="scientific">Lactiplantibacillus paraplantarum</name>
    <dbReference type="NCBI Taxonomy" id="60520"/>
    <lineage>
        <taxon>Bacteria</taxon>
        <taxon>Bacillati</taxon>
        <taxon>Bacillota</taxon>
        <taxon>Bacilli</taxon>
        <taxon>Lactobacillales</taxon>
        <taxon>Lactobacillaceae</taxon>
        <taxon>Lactiplantibacillus</taxon>
    </lineage>
</organism>
<comment type="caution">
    <text evidence="5">The sequence shown here is derived from an EMBL/GenBank/DDBJ whole genome shotgun (WGS) entry which is preliminary data.</text>
</comment>
<dbReference type="EMBL" id="BDOR01000012">
    <property type="protein sequence ID" value="GBF02603.1"/>
    <property type="molecule type" value="Genomic_DNA"/>
</dbReference>
<dbReference type="InterPro" id="IPR006504">
    <property type="entry name" value="Tscrpt_reg_Spx/MgsR"/>
</dbReference>
<dbReference type="SUPFAM" id="SSF52833">
    <property type="entry name" value="Thioredoxin-like"/>
    <property type="match status" value="1"/>
</dbReference>
<keyword evidence="6" id="KW-1185">Reference proteome</keyword>
<dbReference type="NCBIfam" id="TIGR01617">
    <property type="entry name" value="arsC_related"/>
    <property type="match status" value="1"/>
</dbReference>
<evidence type="ECO:0000256" key="1">
    <source>
        <dbReference type="ARBA" id="ARBA00023157"/>
    </source>
</evidence>
<evidence type="ECO:0000256" key="2">
    <source>
        <dbReference type="ARBA" id="ARBA00023284"/>
    </source>
</evidence>
<dbReference type="InterPro" id="IPR006660">
    <property type="entry name" value="Arsenate_reductase-like"/>
</dbReference>
<dbReference type="PANTHER" id="PTHR30041">
    <property type="entry name" value="ARSENATE REDUCTASE"/>
    <property type="match status" value="1"/>
</dbReference>
<dbReference type="eggNOG" id="COG1393">
    <property type="taxonomic scope" value="Bacteria"/>
</dbReference>
<dbReference type="NCBIfam" id="NF002459">
    <property type="entry name" value="PRK01655.1"/>
    <property type="match status" value="1"/>
</dbReference>
<dbReference type="Pfam" id="PF03960">
    <property type="entry name" value="ArsC"/>
    <property type="match status" value="1"/>
</dbReference>
<dbReference type="PROSITE" id="PS51353">
    <property type="entry name" value="ARSC"/>
    <property type="match status" value="1"/>
</dbReference>
<evidence type="ECO:0000313" key="5">
    <source>
        <dbReference type="EMBL" id="TBX37599.1"/>
    </source>
</evidence>
<accession>A0A098R7J1</accession>
<evidence type="ECO:0000313" key="7">
    <source>
        <dbReference type="Proteomes" id="UP000292648"/>
    </source>
</evidence>
<protein>
    <submittedName>
        <fullName evidence="4">ArsR family transcriptional regulator</fullName>
    </submittedName>
    <submittedName>
        <fullName evidence="5">Spx/MgsR family RNA polymerase-binding regulatory protein</fullName>
    </submittedName>
</protein>
<reference evidence="4 6" key="1">
    <citation type="submission" date="2017-04" db="EMBL/GenBank/DDBJ databases">
        <title>In vitro and in silico characterization of Lactobacillus paraplantarum D2-1, a starter culture for soymilk fermentation.</title>
        <authorList>
            <person name="Endo A."/>
            <person name="Sasaki F."/>
            <person name="Maeno S."/>
            <person name="Kanesaki Y."/>
            <person name="Kubota E."/>
            <person name="Torres G.A."/>
            <person name="Tomita S."/>
            <person name="Nakagawa J."/>
        </authorList>
    </citation>
    <scope>NUCLEOTIDE SEQUENCE [LARGE SCALE GENOMIC DNA]</scope>
    <source>
        <strain evidence="4 6">D2-1</strain>
    </source>
</reference>
<dbReference type="HOGENOM" id="CLU_116644_1_1_9"/>
<dbReference type="RefSeq" id="WP_021730294.1">
    <property type="nucleotide sequence ID" value="NZ_AVAI01000034.1"/>
</dbReference>
<dbReference type="Gene3D" id="3.40.30.10">
    <property type="entry name" value="Glutaredoxin"/>
    <property type="match status" value="1"/>
</dbReference>
<sequence>MIRLYTQSSCHSSRVARKWLETHGIKFKEKNFSVDSPTVQDLKRILSLTEHGVDDIISARSKDYPEIAPKLPEMPLNEALKLLCDHPKLLRRPIIISDSKIQIGFNEDDIRQFIPRPVRRLKFNAMLNRLDRNEGSGTVNKRMVE</sequence>
<dbReference type="KEGG" id="lpx:ASU28_14315"/>